<name>A0A9P0XGW4_PIEBR</name>
<keyword evidence="3" id="KW-1185">Reference proteome</keyword>
<comment type="caution">
    <text evidence="2">The sequence shown here is derived from an EMBL/GenBank/DDBJ whole genome shotgun (WGS) entry which is preliminary data.</text>
</comment>
<evidence type="ECO:0000313" key="3">
    <source>
        <dbReference type="Proteomes" id="UP001152562"/>
    </source>
</evidence>
<reference evidence="2" key="1">
    <citation type="submission" date="2022-05" db="EMBL/GenBank/DDBJ databases">
        <authorList>
            <person name="Okamura Y."/>
        </authorList>
    </citation>
    <scope>NUCLEOTIDE SEQUENCE</scope>
</reference>
<sequence length="93" mass="10600">MSKKSKKKPGSKSVRQGAFIHLENKNPDPVQLDTFLRGHWDEGGRSGKQDGRQEENEQNVHGDENLAKDKRQVYKLQELIVENQIENDIQGSS</sequence>
<dbReference type="EMBL" id="CALOZG010000040">
    <property type="protein sequence ID" value="CAH4034493.1"/>
    <property type="molecule type" value="Genomic_DNA"/>
</dbReference>
<gene>
    <name evidence="2" type="ORF">PIBRA_LOCUS10674</name>
</gene>
<protein>
    <submittedName>
        <fullName evidence="2">Uncharacterized protein</fullName>
    </submittedName>
</protein>
<dbReference type="Proteomes" id="UP001152562">
    <property type="component" value="Unassembled WGS sequence"/>
</dbReference>
<feature type="compositionally biased region" description="Basic residues" evidence="1">
    <location>
        <begin position="1"/>
        <end position="10"/>
    </location>
</feature>
<feature type="compositionally biased region" description="Basic and acidic residues" evidence="1">
    <location>
        <begin position="36"/>
        <end position="69"/>
    </location>
</feature>
<feature type="region of interest" description="Disordered" evidence="1">
    <location>
        <begin position="1"/>
        <end position="69"/>
    </location>
</feature>
<proteinExistence type="predicted"/>
<evidence type="ECO:0000256" key="1">
    <source>
        <dbReference type="SAM" id="MobiDB-lite"/>
    </source>
</evidence>
<accession>A0A9P0XGW4</accession>
<evidence type="ECO:0000313" key="2">
    <source>
        <dbReference type="EMBL" id="CAH4034493.1"/>
    </source>
</evidence>
<dbReference type="AlphaFoldDB" id="A0A9P0XGW4"/>
<organism evidence="2 3">
    <name type="scientific">Pieris brassicae</name>
    <name type="common">White butterfly</name>
    <name type="synonym">Large white butterfly</name>
    <dbReference type="NCBI Taxonomy" id="7116"/>
    <lineage>
        <taxon>Eukaryota</taxon>
        <taxon>Metazoa</taxon>
        <taxon>Ecdysozoa</taxon>
        <taxon>Arthropoda</taxon>
        <taxon>Hexapoda</taxon>
        <taxon>Insecta</taxon>
        <taxon>Pterygota</taxon>
        <taxon>Neoptera</taxon>
        <taxon>Endopterygota</taxon>
        <taxon>Lepidoptera</taxon>
        <taxon>Glossata</taxon>
        <taxon>Ditrysia</taxon>
        <taxon>Papilionoidea</taxon>
        <taxon>Pieridae</taxon>
        <taxon>Pierinae</taxon>
        <taxon>Pieris</taxon>
    </lineage>
</organism>